<sequence length="1085" mass="120818">MSSARGGAGARRPGRAGARGHSEPGGGGDSGDSGSDRWEPRARGALGAAVRSRGSLRAAGGVRCGRGSSLSSNQEFPCCVSGPGLSLHLQTFSNDRMVARSKETMTTDEATKSEGEVQAAALAERGEDITPSKDRGVLKIIKRAGSEDESPMIGDKVYVHYKGKLANGKKFDSSRDRNEPFIFSLGKGQVIKAWDIGVATMKKGEICYLLCKPEYAYGSAGSAPKIPSNATLFFEASNAGSINLFLLLLCVMLQVELLDFKGEDLFEDGGIIRRIKKKGEGYSNPNEGATVEIHLEGFCGGRRFDCKDVKFVVGEGEDHDIPIGIDKALEKMQRGEHCILYLSPRYGFGEAGKPKYGIQGNAELVYEVTLKSFEKAKESWEMDTKEKLEQAAVVKEKGTMYFKEGKYLQAVIQYGKIVSWLEMEYGLSEMESKASDSFLLAAFLNLAMCYLKLREYAKAVECCDKALGLDQDNEKGLYRRGEARLLMNEFELAKCDFQKVLEVNPQNKAAKCQISVCQKKTKEHNERDRRIYANMFTKFAERDAKLVAVDELLKYHSISGRGILRHESMDFLKLKLKKKRQEPGLEPEAKPRRLRVKKPNEAGAAEEPPTPAQGVKKVRKKKEEKGEEENDKDPSSKATKEPRKKKESLAPRSQAAKGSKKPQEPAEDEDDEEEEEEAENKNPPKKLKKKVPKEPLAGSGEKKLKPKEDKSDPDSKAKPAKSTKKEPMSVFQVKKEKKSKKKAATSSDEEDDSDSSTKPIRSEKKKNPASLFQTGGDPPKEKKSKKKVPPKGADSEEETPETLQKNSNRKGKAKKSKKQQKEERPPSPVIEVDNLEEFVLQPAPQGVTVKCRVTRDKRGMDRGLYPTYYLHLDNDKKVFLLAGRKRKKSKTSNYLISIDPTDLSRGGENFIGKLRSNLMGTRFTVFDNGANPDRANADWSNVRQELSAVVYETNVLGFKGPRKMTVIIPGMNADCERVPIRPRNDNDGLLMRWQNRNMDNVIELHNKAPVWNDETQSYVLNFHGRVTHASVKNFQIVHSSDPDYIVMQFGRVADDAFTMDYNYPLCAVQAFAIALSSFDGKLACE</sequence>
<evidence type="ECO:0000256" key="10">
    <source>
        <dbReference type="PROSITE-ProRule" id="PRU00339"/>
    </source>
</evidence>
<dbReference type="InterPro" id="IPR019734">
    <property type="entry name" value="TPR_rpt"/>
</dbReference>
<evidence type="ECO:0000256" key="11">
    <source>
        <dbReference type="RuleBase" id="RU361125"/>
    </source>
</evidence>
<dbReference type="InterPro" id="IPR000007">
    <property type="entry name" value="Tubby_C"/>
</dbReference>
<dbReference type="FunFam" id="3.10.50.40:FF:000006">
    <property type="entry name" value="Peptidyl-prolyl cis-trans isomerase"/>
    <property type="match status" value="1"/>
</dbReference>
<feature type="domain" description="PPIase FKBP-type" evidence="13">
    <location>
        <begin position="288"/>
        <end position="374"/>
    </location>
</feature>
<dbReference type="InterPro" id="IPR025659">
    <property type="entry name" value="Tubby-like_C"/>
</dbReference>
<dbReference type="SUPFAM" id="SSF54518">
    <property type="entry name" value="Tubby C-terminal domain-like"/>
    <property type="match status" value="1"/>
</dbReference>
<dbReference type="GO" id="GO:0005737">
    <property type="term" value="C:cytoplasm"/>
    <property type="evidence" value="ECO:0007669"/>
    <property type="project" value="UniProtKB-SubCell"/>
</dbReference>
<dbReference type="InterPro" id="IPR011990">
    <property type="entry name" value="TPR-like_helical_dom_sf"/>
</dbReference>
<feature type="compositionally biased region" description="Basic and acidic residues" evidence="12">
    <location>
        <begin position="632"/>
        <end position="641"/>
    </location>
</feature>
<dbReference type="SMART" id="SM00028">
    <property type="entry name" value="TPR"/>
    <property type="match status" value="3"/>
</dbReference>
<comment type="catalytic activity">
    <reaction evidence="1 9">
        <text>[protein]-peptidylproline (omega=180) = [protein]-peptidylproline (omega=0)</text>
        <dbReference type="Rhea" id="RHEA:16237"/>
        <dbReference type="Rhea" id="RHEA-COMP:10747"/>
        <dbReference type="Rhea" id="RHEA-COMP:10748"/>
        <dbReference type="ChEBI" id="CHEBI:83833"/>
        <dbReference type="ChEBI" id="CHEBI:83834"/>
        <dbReference type="EC" id="5.2.1.8"/>
    </reaction>
</comment>
<dbReference type="InterPro" id="IPR018066">
    <property type="entry name" value="Tubby_C_CS"/>
</dbReference>
<dbReference type="SUPFAM" id="SSF48452">
    <property type="entry name" value="TPR-like"/>
    <property type="match status" value="1"/>
</dbReference>
<dbReference type="Pfam" id="PF00515">
    <property type="entry name" value="TPR_1"/>
    <property type="match status" value="1"/>
</dbReference>
<accession>A0A3M0JEY0</accession>
<dbReference type="EMBL" id="QRBI01000149">
    <property type="protein sequence ID" value="RMB99388.1"/>
    <property type="molecule type" value="Genomic_DNA"/>
</dbReference>
<feature type="compositionally biased region" description="Low complexity" evidence="12">
    <location>
        <begin position="601"/>
        <end position="615"/>
    </location>
</feature>
<reference evidence="14 15" key="1">
    <citation type="submission" date="2018-07" db="EMBL/GenBank/DDBJ databases">
        <title>A high quality draft genome assembly of the barn swallow (H. rustica rustica).</title>
        <authorList>
            <person name="Formenti G."/>
            <person name="Chiara M."/>
            <person name="Poveda L."/>
            <person name="Francoijs K.-J."/>
            <person name="Bonisoli-Alquati A."/>
            <person name="Canova L."/>
            <person name="Gianfranceschi L."/>
            <person name="Horner D.S."/>
            <person name="Saino N."/>
        </authorList>
    </citation>
    <scope>NUCLEOTIDE SEQUENCE [LARGE SCALE GENOMIC DNA]</scope>
    <source>
        <strain evidence="14">Chelidonia</strain>
        <tissue evidence="14">Blood</tissue>
    </source>
</reference>
<feature type="compositionally biased region" description="Basic residues" evidence="12">
    <location>
        <begin position="807"/>
        <end position="818"/>
    </location>
</feature>
<keyword evidence="8 9" id="KW-0413">Isomerase</keyword>
<dbReference type="OrthoDB" id="433738at2759"/>
<evidence type="ECO:0000256" key="2">
    <source>
        <dbReference type="ARBA" id="ARBA00004496"/>
    </source>
</evidence>
<dbReference type="STRING" id="333673.A0A3M0JEY0"/>
<keyword evidence="5" id="KW-0677">Repeat</keyword>
<dbReference type="Pfam" id="PF00254">
    <property type="entry name" value="FKBP_C"/>
    <property type="match status" value="2"/>
</dbReference>
<evidence type="ECO:0000256" key="7">
    <source>
        <dbReference type="ARBA" id="ARBA00023110"/>
    </source>
</evidence>
<dbReference type="FunFam" id="1.25.40.10:FF:000008">
    <property type="entry name" value="Peptidylprolyl isomerase"/>
    <property type="match status" value="1"/>
</dbReference>
<feature type="region of interest" description="Disordered" evidence="12">
    <location>
        <begin position="1"/>
        <end position="52"/>
    </location>
</feature>
<evidence type="ECO:0000256" key="8">
    <source>
        <dbReference type="ARBA" id="ARBA00023235"/>
    </source>
</evidence>
<dbReference type="Gene3D" id="3.20.90.10">
    <property type="entry name" value="Tubby Protein, Chain A"/>
    <property type="match status" value="1"/>
</dbReference>
<feature type="repeat" description="TPR" evidence="10">
    <location>
        <begin position="474"/>
        <end position="507"/>
    </location>
</feature>
<dbReference type="PROSITE" id="PS50005">
    <property type="entry name" value="TPR"/>
    <property type="match status" value="2"/>
</dbReference>
<keyword evidence="6 10" id="KW-0802">TPR repeat</keyword>
<gene>
    <name evidence="14" type="ORF">DUI87_24124</name>
</gene>
<dbReference type="AlphaFoldDB" id="A0A3M0JEY0"/>
<dbReference type="PROSITE" id="PS01201">
    <property type="entry name" value="TUB_2"/>
    <property type="match status" value="1"/>
</dbReference>
<feature type="repeat" description="TPR" evidence="10">
    <location>
        <begin position="440"/>
        <end position="473"/>
    </location>
</feature>
<feature type="compositionally biased region" description="Basic and acidic residues" evidence="12">
    <location>
        <begin position="700"/>
        <end position="727"/>
    </location>
</feature>
<dbReference type="GO" id="GO:0061512">
    <property type="term" value="P:protein localization to cilium"/>
    <property type="evidence" value="ECO:0007669"/>
    <property type="project" value="TreeGrafter"/>
</dbReference>
<evidence type="ECO:0000259" key="13">
    <source>
        <dbReference type="PROSITE" id="PS50059"/>
    </source>
</evidence>
<organism evidence="14 15">
    <name type="scientific">Hirundo rustica rustica</name>
    <dbReference type="NCBI Taxonomy" id="333673"/>
    <lineage>
        <taxon>Eukaryota</taxon>
        <taxon>Metazoa</taxon>
        <taxon>Chordata</taxon>
        <taxon>Craniata</taxon>
        <taxon>Vertebrata</taxon>
        <taxon>Euteleostomi</taxon>
        <taxon>Archelosauria</taxon>
        <taxon>Archosauria</taxon>
        <taxon>Dinosauria</taxon>
        <taxon>Saurischia</taxon>
        <taxon>Theropoda</taxon>
        <taxon>Coelurosauria</taxon>
        <taxon>Aves</taxon>
        <taxon>Neognathae</taxon>
        <taxon>Neoaves</taxon>
        <taxon>Telluraves</taxon>
        <taxon>Australaves</taxon>
        <taxon>Passeriformes</taxon>
        <taxon>Sylvioidea</taxon>
        <taxon>Hirundinidae</taxon>
        <taxon>Hirundo</taxon>
    </lineage>
</organism>
<dbReference type="FunFam" id="3.20.90.10:FF:000001">
    <property type="entry name" value="Tubby-like protein"/>
    <property type="match status" value="1"/>
</dbReference>
<feature type="compositionally biased region" description="Basic and acidic residues" evidence="12">
    <location>
        <begin position="581"/>
        <end position="591"/>
    </location>
</feature>
<evidence type="ECO:0000256" key="1">
    <source>
        <dbReference type="ARBA" id="ARBA00000971"/>
    </source>
</evidence>
<dbReference type="PANTHER" id="PTHR16517">
    <property type="entry name" value="TUBBY-RELATED"/>
    <property type="match status" value="1"/>
</dbReference>
<dbReference type="SUPFAM" id="SSF54534">
    <property type="entry name" value="FKBP-like"/>
    <property type="match status" value="2"/>
</dbReference>
<dbReference type="Proteomes" id="UP000269221">
    <property type="component" value="Unassembled WGS sequence"/>
</dbReference>
<evidence type="ECO:0000256" key="6">
    <source>
        <dbReference type="ARBA" id="ARBA00022803"/>
    </source>
</evidence>
<dbReference type="InterPro" id="IPR046357">
    <property type="entry name" value="PPIase_dom_sf"/>
</dbReference>
<evidence type="ECO:0000256" key="12">
    <source>
        <dbReference type="SAM" id="MobiDB-lite"/>
    </source>
</evidence>
<feature type="region of interest" description="Disordered" evidence="12">
    <location>
        <begin position="579"/>
        <end position="833"/>
    </location>
</feature>
<dbReference type="GO" id="GO:0051015">
    <property type="term" value="F:actin filament binding"/>
    <property type="evidence" value="ECO:0007669"/>
    <property type="project" value="TreeGrafter"/>
</dbReference>
<evidence type="ECO:0000313" key="15">
    <source>
        <dbReference type="Proteomes" id="UP000269221"/>
    </source>
</evidence>
<dbReference type="GO" id="GO:0005929">
    <property type="term" value="C:cilium"/>
    <property type="evidence" value="ECO:0007669"/>
    <property type="project" value="TreeGrafter"/>
</dbReference>
<dbReference type="Gene3D" id="3.10.50.40">
    <property type="match status" value="2"/>
</dbReference>
<name>A0A3M0JEY0_HIRRU</name>
<comment type="caution">
    <text evidence="14">The sequence shown here is derived from an EMBL/GenBank/DDBJ whole genome shotgun (WGS) entry which is preliminary data.</text>
</comment>
<dbReference type="Gene3D" id="1.25.40.10">
    <property type="entry name" value="Tetratricopeptide repeat domain"/>
    <property type="match status" value="1"/>
</dbReference>
<dbReference type="PRINTS" id="PR01573">
    <property type="entry name" value="SUPERTUBBY"/>
</dbReference>
<comment type="similarity">
    <text evidence="3 11">Belongs to the TUB family.</text>
</comment>
<evidence type="ECO:0000256" key="3">
    <source>
        <dbReference type="ARBA" id="ARBA00007129"/>
    </source>
</evidence>
<dbReference type="FunFam" id="3.10.50.40:FF:000013">
    <property type="entry name" value="Peptidylprolyl isomerase"/>
    <property type="match status" value="1"/>
</dbReference>
<dbReference type="PANTHER" id="PTHR16517:SF12">
    <property type="entry name" value="TUBBY-RELATED PROTEIN 1"/>
    <property type="match status" value="1"/>
</dbReference>
<dbReference type="Pfam" id="PF01167">
    <property type="entry name" value="Tub"/>
    <property type="match status" value="1"/>
</dbReference>
<evidence type="ECO:0000256" key="5">
    <source>
        <dbReference type="ARBA" id="ARBA00022737"/>
    </source>
</evidence>
<feature type="compositionally biased region" description="Acidic residues" evidence="12">
    <location>
        <begin position="665"/>
        <end position="678"/>
    </location>
</feature>
<dbReference type="GO" id="GO:0003755">
    <property type="term" value="F:peptidyl-prolyl cis-trans isomerase activity"/>
    <property type="evidence" value="ECO:0007669"/>
    <property type="project" value="UniProtKB-KW"/>
</dbReference>
<dbReference type="InterPro" id="IPR001179">
    <property type="entry name" value="PPIase_FKBP_dom"/>
</dbReference>
<dbReference type="PROSITE" id="PS50059">
    <property type="entry name" value="FKBP_PPIASE"/>
    <property type="match status" value="2"/>
</dbReference>
<keyword evidence="4" id="KW-0963">Cytoplasm</keyword>
<evidence type="ECO:0000256" key="9">
    <source>
        <dbReference type="PROSITE-ProRule" id="PRU00277"/>
    </source>
</evidence>
<protein>
    <recommendedName>
        <fullName evidence="11">Tubby-like protein</fullName>
    </recommendedName>
</protein>
<dbReference type="PROSITE" id="PS01200">
    <property type="entry name" value="TUB_1"/>
    <property type="match status" value="1"/>
</dbReference>
<comment type="subcellular location">
    <subcellularLocation>
        <location evidence="2">Cytoplasm</location>
    </subcellularLocation>
</comment>
<proteinExistence type="inferred from homology"/>
<evidence type="ECO:0000256" key="4">
    <source>
        <dbReference type="ARBA" id="ARBA00022490"/>
    </source>
</evidence>
<feature type="domain" description="PPIase FKBP-type" evidence="13">
    <location>
        <begin position="154"/>
        <end position="235"/>
    </location>
</feature>
<evidence type="ECO:0000313" key="14">
    <source>
        <dbReference type="EMBL" id="RMB99388.1"/>
    </source>
</evidence>
<keyword evidence="15" id="KW-1185">Reference proteome</keyword>
<keyword evidence="7 9" id="KW-0697">Rotamase</keyword>